<dbReference type="AlphaFoldDB" id="A0A2P2NAC7"/>
<dbReference type="EMBL" id="GGEC01058948">
    <property type="protein sequence ID" value="MBX39432.1"/>
    <property type="molecule type" value="Transcribed_RNA"/>
</dbReference>
<name>A0A2P2NAC7_RHIMU</name>
<organism evidence="1">
    <name type="scientific">Rhizophora mucronata</name>
    <name type="common">Asiatic mangrove</name>
    <dbReference type="NCBI Taxonomy" id="61149"/>
    <lineage>
        <taxon>Eukaryota</taxon>
        <taxon>Viridiplantae</taxon>
        <taxon>Streptophyta</taxon>
        <taxon>Embryophyta</taxon>
        <taxon>Tracheophyta</taxon>
        <taxon>Spermatophyta</taxon>
        <taxon>Magnoliopsida</taxon>
        <taxon>eudicotyledons</taxon>
        <taxon>Gunneridae</taxon>
        <taxon>Pentapetalae</taxon>
        <taxon>rosids</taxon>
        <taxon>fabids</taxon>
        <taxon>Malpighiales</taxon>
        <taxon>Rhizophoraceae</taxon>
        <taxon>Rhizophora</taxon>
    </lineage>
</organism>
<accession>A0A2P2NAC7</accession>
<proteinExistence type="predicted"/>
<sequence>MYQTINSWALKISYILPQPVALSLPSNLIYFPKSAHQMEHQ</sequence>
<evidence type="ECO:0000313" key="1">
    <source>
        <dbReference type="EMBL" id="MBX39432.1"/>
    </source>
</evidence>
<protein>
    <submittedName>
        <fullName evidence="1">Uncharacterized protein</fullName>
    </submittedName>
</protein>
<reference evidence="1" key="1">
    <citation type="submission" date="2018-02" db="EMBL/GenBank/DDBJ databases">
        <title>Rhizophora mucronata_Transcriptome.</title>
        <authorList>
            <person name="Meera S.P."/>
            <person name="Sreeshan A."/>
            <person name="Augustine A."/>
        </authorList>
    </citation>
    <scope>NUCLEOTIDE SEQUENCE</scope>
    <source>
        <tissue evidence="1">Leaf</tissue>
    </source>
</reference>